<name>A0ABT3THN2_9GAMM</name>
<gene>
    <name evidence="2" type="ORF">EYC98_12705</name>
</gene>
<dbReference type="Proteomes" id="UP001143362">
    <property type="component" value="Unassembled WGS sequence"/>
</dbReference>
<evidence type="ECO:0000259" key="1">
    <source>
        <dbReference type="Pfam" id="PF07238"/>
    </source>
</evidence>
<protein>
    <submittedName>
        <fullName evidence="2">PilZ domain-containing protein</fullName>
    </submittedName>
</protein>
<sequence>MRKYIRHPITVPIEVEVVDEMEVHSQTRLLNISAGGLAFQLPKVVPVGSQIIVSIPQIWPDYRARGRVVWCRANKSSIEAGLQFAEASEAFKARMVAQLCQIEDYRRSVLDAEGRLLTTDEAAQEWIEQFAGDFAEAVGW</sequence>
<dbReference type="InterPro" id="IPR009875">
    <property type="entry name" value="PilZ_domain"/>
</dbReference>
<dbReference type="RefSeq" id="WP_279245716.1">
    <property type="nucleotide sequence ID" value="NZ_SHNN01000002.1"/>
</dbReference>
<keyword evidence="3" id="KW-1185">Reference proteome</keyword>
<organism evidence="2 3">
    <name type="scientific">Candidatus Litorirhabdus singularis</name>
    <dbReference type="NCBI Taxonomy" id="2518993"/>
    <lineage>
        <taxon>Bacteria</taxon>
        <taxon>Pseudomonadati</taxon>
        <taxon>Pseudomonadota</taxon>
        <taxon>Gammaproteobacteria</taxon>
        <taxon>Cellvibrionales</taxon>
        <taxon>Halieaceae</taxon>
        <taxon>Candidatus Litorirhabdus</taxon>
    </lineage>
</organism>
<comment type="caution">
    <text evidence="2">The sequence shown here is derived from an EMBL/GenBank/DDBJ whole genome shotgun (WGS) entry which is preliminary data.</text>
</comment>
<dbReference type="EMBL" id="SHNN01000002">
    <property type="protein sequence ID" value="MCX2981720.1"/>
    <property type="molecule type" value="Genomic_DNA"/>
</dbReference>
<evidence type="ECO:0000313" key="3">
    <source>
        <dbReference type="Proteomes" id="UP001143362"/>
    </source>
</evidence>
<evidence type="ECO:0000313" key="2">
    <source>
        <dbReference type="EMBL" id="MCX2981720.1"/>
    </source>
</evidence>
<dbReference type="Pfam" id="PF07238">
    <property type="entry name" value="PilZ"/>
    <property type="match status" value="1"/>
</dbReference>
<dbReference type="SUPFAM" id="SSF141371">
    <property type="entry name" value="PilZ domain-like"/>
    <property type="match status" value="1"/>
</dbReference>
<accession>A0ABT3THN2</accession>
<dbReference type="Gene3D" id="2.40.10.220">
    <property type="entry name" value="predicted glycosyltransferase like domains"/>
    <property type="match status" value="1"/>
</dbReference>
<feature type="domain" description="PilZ" evidence="1">
    <location>
        <begin position="2"/>
        <end position="97"/>
    </location>
</feature>
<reference evidence="2" key="1">
    <citation type="submission" date="2019-02" db="EMBL/GenBank/DDBJ databases">
        <authorList>
            <person name="Li S.-H."/>
        </authorList>
    </citation>
    <scope>NUCLEOTIDE SEQUENCE</scope>
    <source>
        <strain evidence="2">IMCC14734</strain>
    </source>
</reference>
<proteinExistence type="predicted"/>